<comment type="caution">
    <text evidence="2">The sequence shown here is derived from an EMBL/GenBank/DDBJ whole genome shotgun (WGS) entry which is preliminary data.</text>
</comment>
<feature type="transmembrane region" description="Helical" evidence="1">
    <location>
        <begin position="143"/>
        <end position="163"/>
    </location>
</feature>
<dbReference type="EMBL" id="DXHS01000018">
    <property type="protein sequence ID" value="HIW01926.1"/>
    <property type="molecule type" value="Genomic_DNA"/>
</dbReference>
<reference evidence="2" key="2">
    <citation type="submission" date="2021-04" db="EMBL/GenBank/DDBJ databases">
        <authorList>
            <person name="Gilroy R."/>
        </authorList>
    </citation>
    <scope>NUCLEOTIDE SEQUENCE</scope>
    <source>
        <strain evidence="2">12435</strain>
    </source>
</reference>
<dbReference type="CDD" id="cd00146">
    <property type="entry name" value="PKD"/>
    <property type="match status" value="1"/>
</dbReference>
<organism evidence="2 3">
    <name type="scientific">Candidatus Protoclostridium stercorigallinarum</name>
    <dbReference type="NCBI Taxonomy" id="2838741"/>
    <lineage>
        <taxon>Bacteria</taxon>
        <taxon>Bacillati</taxon>
        <taxon>Bacillota</taxon>
        <taxon>Clostridia</taxon>
        <taxon>Candidatus Protoclostridium</taxon>
    </lineage>
</organism>
<protein>
    <recommendedName>
        <fullName evidence="4">PKD domain-containing protein</fullName>
    </recommendedName>
</protein>
<dbReference type="AlphaFoldDB" id="A0A9D1TRW6"/>
<evidence type="ECO:0000313" key="2">
    <source>
        <dbReference type="EMBL" id="HIW01926.1"/>
    </source>
</evidence>
<keyword evidence="1" id="KW-1133">Transmembrane helix</keyword>
<evidence type="ECO:0000256" key="1">
    <source>
        <dbReference type="SAM" id="Phobius"/>
    </source>
</evidence>
<name>A0A9D1TRW6_9FIRM</name>
<evidence type="ECO:0008006" key="4">
    <source>
        <dbReference type="Google" id="ProtNLM"/>
    </source>
</evidence>
<feature type="transmembrane region" description="Helical" evidence="1">
    <location>
        <begin position="111"/>
        <end position="131"/>
    </location>
</feature>
<evidence type="ECO:0000313" key="3">
    <source>
        <dbReference type="Proteomes" id="UP000823990"/>
    </source>
</evidence>
<feature type="transmembrane region" description="Helical" evidence="1">
    <location>
        <begin position="49"/>
        <end position="68"/>
    </location>
</feature>
<reference evidence="2" key="1">
    <citation type="journal article" date="2021" name="PeerJ">
        <title>Extensive microbial diversity within the chicken gut microbiome revealed by metagenomics and culture.</title>
        <authorList>
            <person name="Gilroy R."/>
            <person name="Ravi A."/>
            <person name="Getino M."/>
            <person name="Pursley I."/>
            <person name="Horton D.L."/>
            <person name="Alikhan N.F."/>
            <person name="Baker D."/>
            <person name="Gharbi K."/>
            <person name="Hall N."/>
            <person name="Watson M."/>
            <person name="Adriaenssens E.M."/>
            <person name="Foster-Nyarko E."/>
            <person name="Jarju S."/>
            <person name="Secka A."/>
            <person name="Antonio M."/>
            <person name="Oren A."/>
            <person name="Chaudhuri R.R."/>
            <person name="La Ragione R."/>
            <person name="Hildebrand F."/>
            <person name="Pallen M.J."/>
        </authorList>
    </citation>
    <scope>NUCLEOTIDE SEQUENCE</scope>
    <source>
        <strain evidence="2">12435</strain>
    </source>
</reference>
<feature type="transmembrane region" description="Helical" evidence="1">
    <location>
        <begin position="80"/>
        <end position="99"/>
    </location>
</feature>
<keyword evidence="1" id="KW-0472">Membrane</keyword>
<proteinExistence type="predicted"/>
<dbReference type="Proteomes" id="UP000823990">
    <property type="component" value="Unassembled WGS sequence"/>
</dbReference>
<gene>
    <name evidence="2" type="ORF">H9892_01095</name>
</gene>
<feature type="transmembrane region" description="Helical" evidence="1">
    <location>
        <begin position="21"/>
        <end position="43"/>
    </location>
</feature>
<keyword evidence="1" id="KW-0812">Transmembrane</keyword>
<accession>A0A9D1TRW6</accession>
<feature type="non-terminal residue" evidence="2">
    <location>
        <position position="598"/>
    </location>
</feature>
<sequence>MTDIEKIKYGITEKRTGGSKTALYVTLSLGIAADAAALAALIAAGVSGWFYVFPAILAATDAFAIFLAAKSNYRFRYSMISTAAYCIAVPVLMVPAFFLDARTSAGMTMTTLALALWIAVHAASVLSALAASFKAARLGGGTMTAVSAITVTLLAVVLALYVWSVAGGGFFGQGHERTLTFEKTESGVKVTGVLAGRGDTVVIPDELDGEKVVAFDCSVFNAEGVSRVELRCDPSAELTGTNELTLFGGGVTVVADKSVIDDFRGRFFASGDFAVANAFIPDGEGVEAYAVFDYDAESYAFCDGKVLPTWTGKDIADFDIADYASDDPEFAYAAYADASDEGDLHWCSENNGGYIMRAIGDGGDVLDAYVRFDKVYRIAFGADNDSVFDGYEGLSYAGTDVRYVTADSADALLSSLTREGFTAEWNTSSGDNVTGGLGLWLEADDDNFDNITTVAPRWTLNAPVISADRTVSAIYYEPFLLEAEAEAPADGFTLGWNWEFGGETVSGTSSYGGANALIGNGGTYTLTVTASAPDVTSLTSEAEARVTLSVTPRDVEWTWLVDGGTTDGLVYNGAERTVSAQPGGLVGGDDADYRIETS</sequence>